<feature type="transmembrane region" description="Helical" evidence="10">
    <location>
        <begin position="116"/>
        <end position="139"/>
    </location>
</feature>
<evidence type="ECO:0000256" key="7">
    <source>
        <dbReference type="ARBA" id="ARBA00023170"/>
    </source>
</evidence>
<keyword evidence="4 10" id="KW-1133">Transmembrane helix</keyword>
<evidence type="ECO:0000256" key="4">
    <source>
        <dbReference type="ARBA" id="ARBA00022989"/>
    </source>
</evidence>
<keyword evidence="6 10" id="KW-0472">Membrane</keyword>
<keyword evidence="3 10" id="KW-0812">Transmembrane</keyword>
<dbReference type="SUPFAM" id="SSF81321">
    <property type="entry name" value="Family A G protein-coupled receptor-like"/>
    <property type="match status" value="1"/>
</dbReference>
<evidence type="ECO:0008006" key="13">
    <source>
        <dbReference type="Google" id="ProtNLM"/>
    </source>
</evidence>
<dbReference type="PhylomeDB" id="A7RM54"/>
<name>A7RM54_NEMVE</name>
<dbReference type="InterPro" id="IPR000276">
    <property type="entry name" value="GPCR_Rhodpsn"/>
</dbReference>
<dbReference type="Gene3D" id="1.20.1070.10">
    <property type="entry name" value="Rhodopsin 7-helix transmembrane proteins"/>
    <property type="match status" value="2"/>
</dbReference>
<evidence type="ECO:0000256" key="3">
    <source>
        <dbReference type="ARBA" id="ARBA00022692"/>
    </source>
</evidence>
<gene>
    <name evidence="11" type="ORF">NEMVEDRAFT_v1g199138</name>
</gene>
<dbReference type="AlphaFoldDB" id="A7RM54"/>
<dbReference type="PANTHER" id="PTHR24246">
    <property type="entry name" value="OLFACTORY RECEPTOR AND ADENOSINE RECEPTOR"/>
    <property type="match status" value="1"/>
</dbReference>
<keyword evidence="8" id="KW-0325">Glycoprotein</keyword>
<dbReference type="PRINTS" id="PR00237">
    <property type="entry name" value="GPCRRHODOPSN"/>
</dbReference>
<evidence type="ECO:0000256" key="5">
    <source>
        <dbReference type="ARBA" id="ARBA00023040"/>
    </source>
</evidence>
<evidence type="ECO:0000256" key="6">
    <source>
        <dbReference type="ARBA" id="ARBA00023136"/>
    </source>
</evidence>
<accession>A7RM54</accession>
<evidence type="ECO:0000313" key="12">
    <source>
        <dbReference type="Proteomes" id="UP000001593"/>
    </source>
</evidence>
<proteinExistence type="predicted"/>
<keyword evidence="12" id="KW-1185">Reference proteome</keyword>
<keyword evidence="7" id="KW-0675">Receptor</keyword>
<evidence type="ECO:0000256" key="8">
    <source>
        <dbReference type="ARBA" id="ARBA00023180"/>
    </source>
</evidence>
<keyword evidence="9" id="KW-0807">Transducer</keyword>
<protein>
    <recommendedName>
        <fullName evidence="13">G-protein coupled receptors family 1 profile domain-containing protein</fullName>
    </recommendedName>
</protein>
<evidence type="ECO:0000256" key="2">
    <source>
        <dbReference type="ARBA" id="ARBA00022475"/>
    </source>
</evidence>
<sequence>MATVSTTTNSGGGLKLPSTAPFILMFCCFLVVGVTIVLFNLLTVTTLMINSHLRKRRMYLVVNLALSDLLTGATLVPALAKLYGSTTCIIPVPVTWLMGTIFTIVINVYASIALQILIAIGAVALVTLTSSYATAFINVKKQRQLHNQSDLQRTIQKERELAKTLLLVTITSLLTWLPLIGAGMGPMFPSFDVFDNQFEPVVQSRHLHV</sequence>
<evidence type="ECO:0000256" key="10">
    <source>
        <dbReference type="SAM" id="Phobius"/>
    </source>
</evidence>
<dbReference type="Proteomes" id="UP000001593">
    <property type="component" value="Unassembled WGS sequence"/>
</dbReference>
<feature type="transmembrane region" description="Helical" evidence="10">
    <location>
        <begin position="160"/>
        <end position="180"/>
    </location>
</feature>
<keyword evidence="5" id="KW-0297">G-protein coupled receptor</keyword>
<dbReference type="PANTHER" id="PTHR24246:SF27">
    <property type="entry name" value="ADENOSINE RECEPTOR, ISOFORM A"/>
    <property type="match status" value="1"/>
</dbReference>
<keyword evidence="2" id="KW-1003">Cell membrane</keyword>
<dbReference type="GO" id="GO:0005886">
    <property type="term" value="C:plasma membrane"/>
    <property type="evidence" value="ECO:0000318"/>
    <property type="project" value="GO_Central"/>
</dbReference>
<dbReference type="HOGENOM" id="CLU_1316796_0_0_1"/>
<reference evidence="11 12" key="1">
    <citation type="journal article" date="2007" name="Science">
        <title>Sea anemone genome reveals ancestral eumetazoan gene repertoire and genomic organization.</title>
        <authorList>
            <person name="Putnam N.H."/>
            <person name="Srivastava M."/>
            <person name="Hellsten U."/>
            <person name="Dirks B."/>
            <person name="Chapman J."/>
            <person name="Salamov A."/>
            <person name="Terry A."/>
            <person name="Shapiro H."/>
            <person name="Lindquist E."/>
            <person name="Kapitonov V.V."/>
            <person name="Jurka J."/>
            <person name="Genikhovich G."/>
            <person name="Grigoriev I.V."/>
            <person name="Lucas S.M."/>
            <person name="Steele R.E."/>
            <person name="Finnerty J.R."/>
            <person name="Technau U."/>
            <person name="Martindale M.Q."/>
            <person name="Rokhsar D.S."/>
        </authorList>
    </citation>
    <scope>NUCLEOTIDE SEQUENCE [LARGE SCALE GENOMIC DNA]</scope>
    <source>
        <strain evidence="12">CH2 X CH6</strain>
    </source>
</reference>
<dbReference type="InParanoid" id="A7RM54"/>
<dbReference type="EMBL" id="DS469519">
    <property type="protein sequence ID" value="EDO47443.1"/>
    <property type="molecule type" value="Genomic_DNA"/>
</dbReference>
<dbReference type="CDD" id="cd00637">
    <property type="entry name" value="7tm_classA_rhodopsin-like"/>
    <property type="match status" value="1"/>
</dbReference>
<organism evidence="11 12">
    <name type="scientific">Nematostella vectensis</name>
    <name type="common">Starlet sea anemone</name>
    <dbReference type="NCBI Taxonomy" id="45351"/>
    <lineage>
        <taxon>Eukaryota</taxon>
        <taxon>Metazoa</taxon>
        <taxon>Cnidaria</taxon>
        <taxon>Anthozoa</taxon>
        <taxon>Hexacorallia</taxon>
        <taxon>Actiniaria</taxon>
        <taxon>Edwardsiidae</taxon>
        <taxon>Nematostella</taxon>
    </lineage>
</organism>
<evidence type="ECO:0000256" key="9">
    <source>
        <dbReference type="ARBA" id="ARBA00023224"/>
    </source>
</evidence>
<dbReference type="GO" id="GO:0007186">
    <property type="term" value="P:G protein-coupled receptor signaling pathway"/>
    <property type="evidence" value="ECO:0000318"/>
    <property type="project" value="GO_Central"/>
</dbReference>
<evidence type="ECO:0000313" key="11">
    <source>
        <dbReference type="EMBL" id="EDO47443.1"/>
    </source>
</evidence>
<comment type="subcellular location">
    <subcellularLocation>
        <location evidence="1">Cell membrane</location>
        <topology evidence="1">Multi-pass membrane protein</topology>
    </subcellularLocation>
</comment>
<dbReference type="GO" id="GO:0001609">
    <property type="term" value="F:G protein-coupled adenosine receptor activity"/>
    <property type="evidence" value="ECO:0000318"/>
    <property type="project" value="GO_Central"/>
</dbReference>
<feature type="transmembrane region" description="Helical" evidence="10">
    <location>
        <begin position="88"/>
        <end position="110"/>
    </location>
</feature>
<evidence type="ECO:0000256" key="1">
    <source>
        <dbReference type="ARBA" id="ARBA00004651"/>
    </source>
</evidence>
<feature type="transmembrane region" description="Helical" evidence="10">
    <location>
        <begin position="20"/>
        <end position="49"/>
    </location>
</feature>